<dbReference type="Pfam" id="PF02909">
    <property type="entry name" value="TetR_C_1"/>
    <property type="match status" value="1"/>
</dbReference>
<feature type="domain" description="HTH tetR-type" evidence="7">
    <location>
        <begin position="26"/>
        <end position="86"/>
    </location>
</feature>
<dbReference type="InterPro" id="IPR050109">
    <property type="entry name" value="HTH-type_TetR-like_transc_reg"/>
</dbReference>
<reference evidence="8" key="1">
    <citation type="journal article" date="2021" name="PeerJ">
        <title>Extensive microbial diversity within the chicken gut microbiome revealed by metagenomics and culture.</title>
        <authorList>
            <person name="Gilroy R."/>
            <person name="Ravi A."/>
            <person name="Getino M."/>
            <person name="Pursley I."/>
            <person name="Horton D.L."/>
            <person name="Alikhan N.F."/>
            <person name="Baker D."/>
            <person name="Gharbi K."/>
            <person name="Hall N."/>
            <person name="Watson M."/>
            <person name="Adriaenssens E.M."/>
            <person name="Foster-Nyarko E."/>
            <person name="Jarju S."/>
            <person name="Secka A."/>
            <person name="Antonio M."/>
            <person name="Oren A."/>
            <person name="Chaudhuri R.R."/>
            <person name="La Ragione R."/>
            <person name="Hildebrand F."/>
            <person name="Pallen M.J."/>
        </authorList>
    </citation>
    <scope>NUCLEOTIDE SEQUENCE</scope>
    <source>
        <strain evidence="8">ChiGjej6B6-11269</strain>
    </source>
</reference>
<reference evidence="8" key="2">
    <citation type="submission" date="2021-09" db="EMBL/GenBank/DDBJ databases">
        <authorList>
            <person name="Gilroy R."/>
        </authorList>
    </citation>
    <scope>NUCLEOTIDE SEQUENCE</scope>
    <source>
        <strain evidence="8">ChiGjej6B6-11269</strain>
    </source>
</reference>
<protein>
    <submittedName>
        <fullName evidence="8">TetR/AcrR family transcriptional regulator</fullName>
    </submittedName>
</protein>
<dbReference type="AlphaFoldDB" id="A0A9D2UX87"/>
<comment type="caution">
    <text evidence="8">The sequence shown here is derived from an EMBL/GenBank/DDBJ whole genome shotgun (WGS) entry which is preliminary data.</text>
</comment>
<gene>
    <name evidence="8" type="ORF">K8U77_05595</name>
</gene>
<dbReference type="GO" id="GO:0000976">
    <property type="term" value="F:transcription cis-regulatory region binding"/>
    <property type="evidence" value="ECO:0007669"/>
    <property type="project" value="TreeGrafter"/>
</dbReference>
<evidence type="ECO:0000256" key="6">
    <source>
        <dbReference type="SAM" id="MobiDB-lite"/>
    </source>
</evidence>
<dbReference type="PANTHER" id="PTHR30055">
    <property type="entry name" value="HTH-TYPE TRANSCRIPTIONAL REGULATOR RUTR"/>
    <property type="match status" value="1"/>
</dbReference>
<accession>A0A9D2UX87</accession>
<feature type="region of interest" description="Disordered" evidence="6">
    <location>
        <begin position="1"/>
        <end position="25"/>
    </location>
</feature>
<dbReference type="PROSITE" id="PS50977">
    <property type="entry name" value="HTH_TETR_2"/>
    <property type="match status" value="1"/>
</dbReference>
<evidence type="ECO:0000313" key="8">
    <source>
        <dbReference type="EMBL" id="HJF65570.1"/>
    </source>
</evidence>
<evidence type="ECO:0000256" key="2">
    <source>
        <dbReference type="ARBA" id="ARBA00023015"/>
    </source>
</evidence>
<dbReference type="GO" id="GO:0046677">
    <property type="term" value="P:response to antibiotic"/>
    <property type="evidence" value="ECO:0007669"/>
    <property type="project" value="InterPro"/>
</dbReference>
<evidence type="ECO:0000256" key="3">
    <source>
        <dbReference type="ARBA" id="ARBA00023125"/>
    </source>
</evidence>
<dbReference type="InterPro" id="IPR004111">
    <property type="entry name" value="Repressor_TetR_C"/>
</dbReference>
<dbReference type="InterPro" id="IPR003012">
    <property type="entry name" value="Tet_transcr_reg_TetR"/>
</dbReference>
<evidence type="ECO:0000256" key="5">
    <source>
        <dbReference type="PROSITE-ProRule" id="PRU00335"/>
    </source>
</evidence>
<dbReference type="Proteomes" id="UP000786989">
    <property type="component" value="Unassembled WGS sequence"/>
</dbReference>
<dbReference type="PRINTS" id="PR00400">
    <property type="entry name" value="TETREPRESSOR"/>
</dbReference>
<evidence type="ECO:0000259" key="7">
    <source>
        <dbReference type="PROSITE" id="PS50977"/>
    </source>
</evidence>
<keyword evidence="3 5" id="KW-0238">DNA-binding</keyword>
<keyword evidence="1" id="KW-0678">Repressor</keyword>
<name>A0A9D2UX87_9ACTN</name>
<dbReference type="EMBL" id="DYWI01000105">
    <property type="protein sequence ID" value="HJF65570.1"/>
    <property type="molecule type" value="Genomic_DNA"/>
</dbReference>
<dbReference type="PANTHER" id="PTHR30055:SF207">
    <property type="entry name" value="HTH-TYPE TRANSCRIPTIONAL REPRESSOR FATR"/>
    <property type="match status" value="1"/>
</dbReference>
<dbReference type="Gene3D" id="1.10.357.10">
    <property type="entry name" value="Tetracycline Repressor, domain 2"/>
    <property type="match status" value="1"/>
</dbReference>
<dbReference type="SUPFAM" id="SSF46689">
    <property type="entry name" value="Homeodomain-like"/>
    <property type="match status" value="1"/>
</dbReference>
<evidence type="ECO:0000313" key="9">
    <source>
        <dbReference type="Proteomes" id="UP000786989"/>
    </source>
</evidence>
<sequence>MHNSPTPASMINTPTEPMGTAQSDERLTKNIIRKKALELADEEGIENLSIRKLAKALNKTPMALYRHYGSIDEIKQAVFALAFEEVDADPIPGERWDETLRRTMASIRQVHLNHAHAHLHLVQAPAWSPALIRHTERIQKLHHDQGMPEDVLTRAWRIVDAFLTGFNANEGMQIEGHYDSDPKNRPSWFETAEKAYSDQAFQDGIDIIIAGIRNLAAPDPCNWHTPDN</sequence>
<dbReference type="InterPro" id="IPR001647">
    <property type="entry name" value="HTH_TetR"/>
</dbReference>
<dbReference type="InterPro" id="IPR009057">
    <property type="entry name" value="Homeodomain-like_sf"/>
</dbReference>
<dbReference type="Pfam" id="PF00440">
    <property type="entry name" value="TetR_N"/>
    <property type="match status" value="1"/>
</dbReference>
<dbReference type="GO" id="GO:0045892">
    <property type="term" value="P:negative regulation of DNA-templated transcription"/>
    <property type="evidence" value="ECO:0007669"/>
    <property type="project" value="InterPro"/>
</dbReference>
<keyword evidence="4" id="KW-0804">Transcription</keyword>
<feature type="DNA-binding region" description="H-T-H motif" evidence="5">
    <location>
        <begin position="49"/>
        <end position="68"/>
    </location>
</feature>
<keyword evidence="2" id="KW-0805">Transcription regulation</keyword>
<organism evidence="8 9">
    <name type="scientific">Slackia equolifaciens</name>
    <dbReference type="NCBI Taxonomy" id="498718"/>
    <lineage>
        <taxon>Bacteria</taxon>
        <taxon>Bacillati</taxon>
        <taxon>Actinomycetota</taxon>
        <taxon>Coriobacteriia</taxon>
        <taxon>Eggerthellales</taxon>
        <taxon>Eggerthellaceae</taxon>
        <taxon>Slackia</taxon>
    </lineage>
</organism>
<evidence type="ECO:0000256" key="4">
    <source>
        <dbReference type="ARBA" id="ARBA00023163"/>
    </source>
</evidence>
<dbReference type="SUPFAM" id="SSF48498">
    <property type="entry name" value="Tetracyclin repressor-like, C-terminal domain"/>
    <property type="match status" value="1"/>
</dbReference>
<evidence type="ECO:0000256" key="1">
    <source>
        <dbReference type="ARBA" id="ARBA00022491"/>
    </source>
</evidence>
<dbReference type="InterPro" id="IPR036271">
    <property type="entry name" value="Tet_transcr_reg_TetR-rel_C_sf"/>
</dbReference>
<proteinExistence type="predicted"/>
<feature type="compositionally biased region" description="Polar residues" evidence="6">
    <location>
        <begin position="1"/>
        <end position="15"/>
    </location>
</feature>
<dbReference type="GO" id="GO:0003700">
    <property type="term" value="F:DNA-binding transcription factor activity"/>
    <property type="evidence" value="ECO:0007669"/>
    <property type="project" value="TreeGrafter"/>
</dbReference>